<dbReference type="AlphaFoldDB" id="A0A132A2Y1"/>
<dbReference type="VEuPathDB" id="VectorBase:SSCA000699"/>
<feature type="region of interest" description="Disordered" evidence="1">
    <location>
        <begin position="1"/>
        <end position="29"/>
    </location>
</feature>
<accession>A0A132A2Y1</accession>
<feature type="compositionally biased region" description="Acidic residues" evidence="1">
    <location>
        <begin position="1"/>
        <end position="10"/>
    </location>
</feature>
<comment type="caution">
    <text evidence="2">The sequence shown here is derived from an EMBL/GenBank/DDBJ whole genome shotgun (WGS) entry which is preliminary data.</text>
</comment>
<dbReference type="Gene3D" id="3.40.50.1820">
    <property type="entry name" value="alpha/beta hydrolase"/>
    <property type="match status" value="1"/>
</dbReference>
<organism evidence="2 3">
    <name type="scientific">Sarcoptes scabiei</name>
    <name type="common">Itch mite</name>
    <name type="synonym">Acarus scabiei</name>
    <dbReference type="NCBI Taxonomy" id="52283"/>
    <lineage>
        <taxon>Eukaryota</taxon>
        <taxon>Metazoa</taxon>
        <taxon>Ecdysozoa</taxon>
        <taxon>Arthropoda</taxon>
        <taxon>Chelicerata</taxon>
        <taxon>Arachnida</taxon>
        <taxon>Acari</taxon>
        <taxon>Acariformes</taxon>
        <taxon>Sarcoptiformes</taxon>
        <taxon>Astigmata</taxon>
        <taxon>Psoroptidia</taxon>
        <taxon>Sarcoptoidea</taxon>
        <taxon>Sarcoptidae</taxon>
        <taxon>Sarcoptinae</taxon>
        <taxon>Sarcoptes</taxon>
    </lineage>
</organism>
<dbReference type="Pfam" id="PF05705">
    <property type="entry name" value="DUF829"/>
    <property type="match status" value="1"/>
</dbReference>
<evidence type="ECO:0000256" key="1">
    <source>
        <dbReference type="SAM" id="MobiDB-lite"/>
    </source>
</evidence>
<evidence type="ECO:0008006" key="4">
    <source>
        <dbReference type="Google" id="ProtNLM"/>
    </source>
</evidence>
<dbReference type="PANTHER" id="PTHR20908">
    <property type="entry name" value="LD15586P"/>
    <property type="match status" value="1"/>
</dbReference>
<dbReference type="OrthoDB" id="77878at2759"/>
<evidence type="ECO:0000313" key="3">
    <source>
        <dbReference type="Proteomes" id="UP000616769"/>
    </source>
</evidence>
<dbReference type="EMBL" id="JXLN01010172">
    <property type="protein sequence ID" value="KPM05274.1"/>
    <property type="molecule type" value="Genomic_DNA"/>
</dbReference>
<dbReference type="InterPro" id="IPR008547">
    <property type="entry name" value="DUF829_TMEM53"/>
</dbReference>
<dbReference type="InterPro" id="IPR029058">
    <property type="entry name" value="AB_hydrolase_fold"/>
</dbReference>
<proteinExistence type="predicted"/>
<evidence type="ECO:0000313" key="2">
    <source>
        <dbReference type="EMBL" id="KPM05274.1"/>
    </source>
</evidence>
<dbReference type="SUPFAM" id="SSF53474">
    <property type="entry name" value="alpha/beta-Hydrolases"/>
    <property type="match status" value="1"/>
</dbReference>
<dbReference type="PANTHER" id="PTHR20908:SF1">
    <property type="entry name" value="LD15586P"/>
    <property type="match status" value="1"/>
</dbReference>
<dbReference type="GO" id="GO:0017171">
    <property type="term" value="F:serine hydrolase activity"/>
    <property type="evidence" value="ECO:0007669"/>
    <property type="project" value="TreeGrafter"/>
</dbReference>
<name>A0A132A2Y1_SARSC</name>
<gene>
    <name evidence="2" type="ORF">QR98_0037350</name>
</gene>
<reference evidence="2 3" key="1">
    <citation type="journal article" date="2015" name="Parasit. Vectors">
        <title>Draft genome of the scabies mite.</title>
        <authorList>
            <person name="Rider S.D.Jr."/>
            <person name="Morgan M.S."/>
            <person name="Arlian L.G."/>
        </authorList>
    </citation>
    <scope>NUCLEOTIDE SEQUENCE [LARGE SCALE GENOMIC DNA]</scope>
    <source>
        <strain evidence="2">Arlian Lab</strain>
    </source>
</reference>
<dbReference type="Proteomes" id="UP000616769">
    <property type="component" value="Unassembled WGS sequence"/>
</dbReference>
<sequence length="328" mass="37690">MATDWNDDDNLQNLIDPIDDGGAGESKMVDENRSPIYSKQTKLKSIEIDNLPKNNFTFHPFHLNSESSSSDNITTDDSIVFERIQKSKSLLVLFAWLFAKERHLDKYRSFYLKQGFDILTITVNVRDFIVPPLGSQVIAANVVRFIVEHSDHYESIMFHAFSVGAYQMGEVFVHLNREESKISKSVVGKLLKALVYDSAADINEAPLGLSKATTNNRFLQWAICSMMKAHFHWCYHIATKHYMASSEAVHQNEFRCPTLAFLSKDDDVVNYQDQLTTLDRWREDGVQVTIKCWDQSTHVSHFFNYPDEYRSTLIEFIRTNLGQNPSGK</sequence>
<protein>
    <recommendedName>
        <fullName evidence="4">Transmembrane protein 53-like protein</fullName>
    </recommendedName>
</protein>